<evidence type="ECO:0000313" key="2">
    <source>
        <dbReference type="EMBL" id="MVA56402.1"/>
    </source>
</evidence>
<dbReference type="AlphaFoldDB" id="A0A7K1REH2"/>
<dbReference type="EMBL" id="WPHU01000003">
    <property type="protein sequence ID" value="MVA56402.1"/>
    <property type="molecule type" value="Genomic_DNA"/>
</dbReference>
<sequence>MRNCGSRCGYLAKSESEPKTDLGARIRDVRRKLGDPDRSEFADSLGISKNTLAYYERGERTPDASTLAVYHERFGVNLNWLTTGKGETFTLSSEDLSENEAQLLRDFRQLPENRQLDIMEITQMHLKRIQRG</sequence>
<comment type="caution">
    <text evidence="2">The sequence shown here is derived from an EMBL/GenBank/DDBJ whole genome shotgun (WGS) entry which is preliminary data.</text>
</comment>
<name>A0A7K1REH2_AGRVI</name>
<dbReference type="CDD" id="cd00093">
    <property type="entry name" value="HTH_XRE"/>
    <property type="match status" value="1"/>
</dbReference>
<dbReference type="SUPFAM" id="SSF47413">
    <property type="entry name" value="lambda repressor-like DNA-binding domains"/>
    <property type="match status" value="1"/>
</dbReference>
<dbReference type="Proteomes" id="UP000440716">
    <property type="component" value="Unassembled WGS sequence"/>
</dbReference>
<feature type="domain" description="HTH cro/C1-type" evidence="1">
    <location>
        <begin position="39"/>
        <end position="81"/>
    </location>
</feature>
<protein>
    <submittedName>
        <fullName evidence="2">Helix-turn-helix domain-containing protein</fullName>
    </submittedName>
</protein>
<dbReference type="InterPro" id="IPR001387">
    <property type="entry name" value="Cro/C1-type_HTH"/>
</dbReference>
<dbReference type="GO" id="GO:0003677">
    <property type="term" value="F:DNA binding"/>
    <property type="evidence" value="ECO:0007669"/>
    <property type="project" value="InterPro"/>
</dbReference>
<dbReference type="SMART" id="SM00530">
    <property type="entry name" value="HTH_XRE"/>
    <property type="match status" value="1"/>
</dbReference>
<accession>A0A7K1REH2</accession>
<evidence type="ECO:0000313" key="3">
    <source>
        <dbReference type="Proteomes" id="UP000440716"/>
    </source>
</evidence>
<dbReference type="Gene3D" id="1.10.260.40">
    <property type="entry name" value="lambda repressor-like DNA-binding domains"/>
    <property type="match status" value="1"/>
</dbReference>
<dbReference type="InterPro" id="IPR010982">
    <property type="entry name" value="Lambda_DNA-bd_dom_sf"/>
</dbReference>
<dbReference type="Pfam" id="PF12844">
    <property type="entry name" value="HTH_19"/>
    <property type="match status" value="1"/>
</dbReference>
<organism evidence="2 3">
    <name type="scientific">Agrobacterium vitis</name>
    <name type="common">Rhizobium vitis</name>
    <dbReference type="NCBI Taxonomy" id="373"/>
    <lineage>
        <taxon>Bacteria</taxon>
        <taxon>Pseudomonadati</taxon>
        <taxon>Pseudomonadota</taxon>
        <taxon>Alphaproteobacteria</taxon>
        <taxon>Hyphomicrobiales</taxon>
        <taxon>Rhizobiaceae</taxon>
        <taxon>Rhizobium/Agrobacterium group</taxon>
        <taxon>Agrobacterium</taxon>
    </lineage>
</organism>
<proteinExistence type="predicted"/>
<gene>
    <name evidence="2" type="ORF">GOZ88_09785</name>
</gene>
<dbReference type="PROSITE" id="PS50943">
    <property type="entry name" value="HTH_CROC1"/>
    <property type="match status" value="1"/>
</dbReference>
<evidence type="ECO:0000259" key="1">
    <source>
        <dbReference type="PROSITE" id="PS50943"/>
    </source>
</evidence>
<reference evidence="2 3" key="1">
    <citation type="submission" date="2019-12" db="EMBL/GenBank/DDBJ databases">
        <title>Whole-genome sequencing of Allorhizobium vitis.</title>
        <authorList>
            <person name="Gan H.M."/>
            <person name="Szegedi E."/>
            <person name="Burr T."/>
            <person name="Savka M.A."/>
        </authorList>
    </citation>
    <scope>NUCLEOTIDE SEQUENCE [LARGE SCALE GENOMIC DNA]</scope>
    <source>
        <strain evidence="2 3">CG415</strain>
    </source>
</reference>